<keyword evidence="2" id="KW-0255">Endonuclease</keyword>
<dbReference type="GO" id="GO:0004519">
    <property type="term" value="F:endonuclease activity"/>
    <property type="evidence" value="ECO:0007669"/>
    <property type="project" value="UniProtKB-KW"/>
</dbReference>
<dbReference type="Proteomes" id="UP000282674">
    <property type="component" value="Unassembled WGS sequence"/>
</dbReference>
<dbReference type="OrthoDB" id="4537149at2"/>
<feature type="domain" description="Putative restriction endonuclease" evidence="1">
    <location>
        <begin position="19"/>
        <end position="190"/>
    </location>
</feature>
<evidence type="ECO:0000313" key="2">
    <source>
        <dbReference type="EMBL" id="RMI37592.1"/>
    </source>
</evidence>
<accession>A0A3M2LJD7</accession>
<sequence>MTSETAHDPADDGQVLLDGFLELDTPEGFRAELIEGEIVVTPPPMGDHEDILDSLNWQIGQHSSVRMSWSGTKGLVLRRGGKCPKNHVIPDGVLAPRELRLFRGAGEWMPPDEVTMVVEVTSSRADIDRKAKRHCYAKAGVPLYLLIDQQKRTVTLFSAPNEQAEDYMEDLRVLFGKPLDLPDPFGFALDTSEFE</sequence>
<dbReference type="EMBL" id="RFFG01000103">
    <property type="protein sequence ID" value="RMI37592.1"/>
    <property type="molecule type" value="Genomic_DNA"/>
</dbReference>
<dbReference type="RefSeq" id="WP_122198832.1">
    <property type="nucleotide sequence ID" value="NZ_JBHSKC010000001.1"/>
</dbReference>
<dbReference type="Pfam" id="PF05685">
    <property type="entry name" value="Uma2"/>
    <property type="match status" value="1"/>
</dbReference>
<organism evidence="2 3">
    <name type="scientific">Actinomadura harenae</name>
    <dbReference type="NCBI Taxonomy" id="2483351"/>
    <lineage>
        <taxon>Bacteria</taxon>
        <taxon>Bacillati</taxon>
        <taxon>Actinomycetota</taxon>
        <taxon>Actinomycetes</taxon>
        <taxon>Streptosporangiales</taxon>
        <taxon>Thermomonosporaceae</taxon>
        <taxon>Actinomadura</taxon>
    </lineage>
</organism>
<dbReference type="InterPro" id="IPR011335">
    <property type="entry name" value="Restrct_endonuc-II-like"/>
</dbReference>
<dbReference type="SUPFAM" id="SSF52980">
    <property type="entry name" value="Restriction endonuclease-like"/>
    <property type="match status" value="1"/>
</dbReference>
<keyword evidence="2" id="KW-0378">Hydrolase</keyword>
<dbReference type="PANTHER" id="PTHR35400:SF3">
    <property type="entry name" value="SLL1072 PROTEIN"/>
    <property type="match status" value="1"/>
</dbReference>
<name>A0A3M2LJD7_9ACTN</name>
<keyword evidence="2" id="KW-0540">Nuclease</keyword>
<dbReference type="AlphaFoldDB" id="A0A3M2LJD7"/>
<dbReference type="InterPro" id="IPR012296">
    <property type="entry name" value="Nuclease_put_TT1808"/>
</dbReference>
<dbReference type="InterPro" id="IPR008538">
    <property type="entry name" value="Uma2"/>
</dbReference>
<evidence type="ECO:0000313" key="3">
    <source>
        <dbReference type="Proteomes" id="UP000282674"/>
    </source>
</evidence>
<dbReference type="PANTHER" id="PTHR35400">
    <property type="entry name" value="SLR1083 PROTEIN"/>
    <property type="match status" value="1"/>
</dbReference>
<keyword evidence="3" id="KW-1185">Reference proteome</keyword>
<protein>
    <submittedName>
        <fullName evidence="2">Uma2 family endonuclease</fullName>
    </submittedName>
</protein>
<reference evidence="2 3" key="1">
    <citation type="submission" date="2018-10" db="EMBL/GenBank/DDBJ databases">
        <title>Isolation from soil.</title>
        <authorList>
            <person name="Hu J."/>
        </authorList>
    </citation>
    <scope>NUCLEOTIDE SEQUENCE [LARGE SCALE GENOMIC DNA]</scope>
    <source>
        <strain evidence="2 3">NEAU-Ht49</strain>
    </source>
</reference>
<proteinExistence type="predicted"/>
<gene>
    <name evidence="2" type="ORF">EBO15_35390</name>
</gene>
<evidence type="ECO:0000259" key="1">
    <source>
        <dbReference type="Pfam" id="PF05685"/>
    </source>
</evidence>
<comment type="caution">
    <text evidence="2">The sequence shown here is derived from an EMBL/GenBank/DDBJ whole genome shotgun (WGS) entry which is preliminary data.</text>
</comment>
<dbReference type="Gene3D" id="3.90.1570.10">
    <property type="entry name" value="tt1808, chain A"/>
    <property type="match status" value="1"/>
</dbReference>
<dbReference type="CDD" id="cd06260">
    <property type="entry name" value="DUF820-like"/>
    <property type="match status" value="1"/>
</dbReference>